<proteinExistence type="predicted"/>
<dbReference type="Pfam" id="PF00725">
    <property type="entry name" value="3HCDH"/>
    <property type="match status" value="1"/>
</dbReference>
<feature type="domain" description="3-hydroxyacyl-CoA dehydrogenase C-terminal" evidence="6">
    <location>
        <begin position="189"/>
        <end position="265"/>
    </location>
</feature>
<comment type="subcellular location">
    <subcellularLocation>
        <location evidence="1">Mitochondrion matrix</location>
    </subcellularLocation>
</comment>
<dbReference type="InterPro" id="IPR006176">
    <property type="entry name" value="3-OHacyl-CoA_DH_NAD-bd"/>
</dbReference>
<evidence type="ECO:0000256" key="1">
    <source>
        <dbReference type="ARBA" id="ARBA00004305"/>
    </source>
</evidence>
<evidence type="ECO:0000256" key="5">
    <source>
        <dbReference type="ARBA" id="ARBA00049556"/>
    </source>
</evidence>
<keyword evidence="3" id="KW-0520">NAD</keyword>
<dbReference type="InterPro" id="IPR006108">
    <property type="entry name" value="3HC_DH_C"/>
</dbReference>
<dbReference type="InterPro" id="IPR052242">
    <property type="entry name" value="Mito_3-hydroxyacyl-CoA_DH"/>
</dbReference>
<evidence type="ECO:0000256" key="4">
    <source>
        <dbReference type="ARBA" id="ARBA00023128"/>
    </source>
</evidence>
<name>A0A914CVF8_9BILA</name>
<dbReference type="WBParaSite" id="ACRNAN_scaffold1515.g10724.t1">
    <property type="protein sequence ID" value="ACRNAN_scaffold1515.g10724.t1"/>
    <property type="gene ID" value="ACRNAN_scaffold1515.g10724"/>
</dbReference>
<evidence type="ECO:0000259" key="7">
    <source>
        <dbReference type="Pfam" id="PF02737"/>
    </source>
</evidence>
<dbReference type="PANTHER" id="PTHR43561:SF3">
    <property type="entry name" value="HYDROXYACYL-COENZYME A DEHYDROGENASE, MITOCHONDRIAL"/>
    <property type="match status" value="1"/>
</dbReference>
<evidence type="ECO:0000259" key="6">
    <source>
        <dbReference type="Pfam" id="PF00725"/>
    </source>
</evidence>
<evidence type="ECO:0000256" key="2">
    <source>
        <dbReference type="ARBA" id="ARBA00023002"/>
    </source>
</evidence>
<protein>
    <submittedName>
        <fullName evidence="9">Uncharacterized protein</fullName>
    </submittedName>
</protein>
<sequence length="337" mass="37868">MDTAAAGYQVTLVDRDQQILDNTQKRIQDVAVQFYLDFIANHQDGENPNNPALNNLKEAERKHNGFSELLKNLHYSPSLSEGVSKADLVIEAVYERLELKQNIFEQIENAAPRSTILATNSSSLKLSDVGKMIKHKDRFGGLHFFNPLERKRLLEVGKVQETSEATLNSLIEYGKAIGKTTVVCNDCHGFICNRLMIPVRSEAMYMVENGIATPEDIDIALKLGYEIPFGTFEHMDIIGLDTVQDVLTGCALGPDNRWTSVFGHAVYKGRTTRTNHGTDKACPWTRLVRVVNVHFDRGQTLSVIWIVHLDRGDKPCPSFIRMNKGRIPGTTYFFVPC</sequence>
<dbReference type="GO" id="GO:0006635">
    <property type="term" value="P:fatty acid beta-oxidation"/>
    <property type="evidence" value="ECO:0007669"/>
    <property type="project" value="TreeGrafter"/>
</dbReference>
<dbReference type="InterPro" id="IPR008927">
    <property type="entry name" value="6-PGluconate_DH-like_C_sf"/>
</dbReference>
<dbReference type="SUPFAM" id="SSF48179">
    <property type="entry name" value="6-phosphogluconate dehydrogenase C-terminal domain-like"/>
    <property type="match status" value="1"/>
</dbReference>
<dbReference type="GO" id="GO:0005759">
    <property type="term" value="C:mitochondrial matrix"/>
    <property type="evidence" value="ECO:0007669"/>
    <property type="project" value="UniProtKB-SubCell"/>
</dbReference>
<comment type="catalytic activity">
    <reaction evidence="5">
        <text>a (3S)-3-hydroxyacyl-CoA + NAD(+) = a 3-oxoacyl-CoA + NADH + H(+)</text>
        <dbReference type="Rhea" id="RHEA:22432"/>
        <dbReference type="ChEBI" id="CHEBI:15378"/>
        <dbReference type="ChEBI" id="CHEBI:57318"/>
        <dbReference type="ChEBI" id="CHEBI:57540"/>
        <dbReference type="ChEBI" id="CHEBI:57945"/>
        <dbReference type="ChEBI" id="CHEBI:90726"/>
        <dbReference type="EC" id="1.1.1.35"/>
    </reaction>
</comment>
<organism evidence="8 9">
    <name type="scientific">Acrobeloides nanus</name>
    <dbReference type="NCBI Taxonomy" id="290746"/>
    <lineage>
        <taxon>Eukaryota</taxon>
        <taxon>Metazoa</taxon>
        <taxon>Ecdysozoa</taxon>
        <taxon>Nematoda</taxon>
        <taxon>Chromadorea</taxon>
        <taxon>Rhabditida</taxon>
        <taxon>Tylenchina</taxon>
        <taxon>Cephalobomorpha</taxon>
        <taxon>Cephaloboidea</taxon>
        <taxon>Cephalobidae</taxon>
        <taxon>Acrobeloides</taxon>
    </lineage>
</organism>
<dbReference type="AlphaFoldDB" id="A0A914CVF8"/>
<keyword evidence="2" id="KW-0560">Oxidoreductase</keyword>
<evidence type="ECO:0000256" key="3">
    <source>
        <dbReference type="ARBA" id="ARBA00023027"/>
    </source>
</evidence>
<evidence type="ECO:0000313" key="9">
    <source>
        <dbReference type="WBParaSite" id="ACRNAN_scaffold1515.g10724.t1"/>
    </source>
</evidence>
<dbReference type="PANTHER" id="PTHR43561">
    <property type="match status" value="1"/>
</dbReference>
<dbReference type="GO" id="GO:0003857">
    <property type="term" value="F:(3S)-3-hydroxyacyl-CoA dehydrogenase (NAD+) activity"/>
    <property type="evidence" value="ECO:0007669"/>
    <property type="project" value="UniProtKB-EC"/>
</dbReference>
<keyword evidence="4" id="KW-0496">Mitochondrion</keyword>
<dbReference type="InterPro" id="IPR036291">
    <property type="entry name" value="NAD(P)-bd_dom_sf"/>
</dbReference>
<dbReference type="Gene3D" id="1.10.1040.10">
    <property type="entry name" value="N-(1-d-carboxylethyl)-l-norvaline Dehydrogenase, domain 2"/>
    <property type="match status" value="1"/>
</dbReference>
<keyword evidence="8" id="KW-1185">Reference proteome</keyword>
<feature type="domain" description="3-hydroxyacyl-CoA dehydrogenase NAD binding" evidence="7">
    <location>
        <begin position="3"/>
        <end position="187"/>
    </location>
</feature>
<dbReference type="Pfam" id="PF02737">
    <property type="entry name" value="3HCDH_N"/>
    <property type="match status" value="1"/>
</dbReference>
<reference evidence="9" key="1">
    <citation type="submission" date="2022-11" db="UniProtKB">
        <authorList>
            <consortium name="WormBaseParasite"/>
        </authorList>
    </citation>
    <scope>IDENTIFICATION</scope>
</reference>
<dbReference type="GO" id="GO:0070403">
    <property type="term" value="F:NAD+ binding"/>
    <property type="evidence" value="ECO:0007669"/>
    <property type="project" value="InterPro"/>
</dbReference>
<evidence type="ECO:0000313" key="8">
    <source>
        <dbReference type="Proteomes" id="UP000887540"/>
    </source>
</evidence>
<dbReference type="Gene3D" id="3.40.50.720">
    <property type="entry name" value="NAD(P)-binding Rossmann-like Domain"/>
    <property type="match status" value="1"/>
</dbReference>
<dbReference type="InterPro" id="IPR013328">
    <property type="entry name" value="6PGD_dom2"/>
</dbReference>
<dbReference type="Proteomes" id="UP000887540">
    <property type="component" value="Unplaced"/>
</dbReference>
<accession>A0A914CVF8</accession>
<dbReference type="SUPFAM" id="SSF51735">
    <property type="entry name" value="NAD(P)-binding Rossmann-fold domains"/>
    <property type="match status" value="1"/>
</dbReference>